<proteinExistence type="predicted"/>
<name>A0ACD1A720_9FIRM</name>
<evidence type="ECO:0000313" key="2">
    <source>
        <dbReference type="Proteomes" id="UP000594014"/>
    </source>
</evidence>
<keyword evidence="2" id="KW-1185">Reference proteome</keyword>
<organism evidence="1 2">
    <name type="scientific">Anoxybacterium hadale</name>
    <dbReference type="NCBI Taxonomy" id="3408580"/>
    <lineage>
        <taxon>Bacteria</taxon>
        <taxon>Bacillati</taxon>
        <taxon>Bacillota</taxon>
        <taxon>Clostridia</taxon>
        <taxon>Peptostreptococcales</taxon>
        <taxon>Anaerovoracaceae</taxon>
        <taxon>Anoxybacterium</taxon>
    </lineage>
</organism>
<protein>
    <submittedName>
        <fullName evidence="1">FMN-binding protein</fullName>
    </submittedName>
</protein>
<accession>A0ACD1A720</accession>
<sequence length="283" mass="31262">MKKLLLFGLICLLSVLPMTACGNKDNKPGEETPPAADFKDGSYHAEYDRPDVRNWVAYVDVTVKDGKITKAYYDYTNDAGEKRTENKGYIEGFSAANNGMTPREAFDELGVRLVDTQDIEKVDAVSGATHSSRNFNELVGAALENAMDGSTTEAKVALYEDGKYRVEGDAYDDYGWKPFVEVQITDGDIAGVTFDYENEAGDLKTKDEEYKKNMEAKSGTYPEKYSSELEQQLIDKQIISKVDAISGATQSSNNFTALVEYALDDMAEVGDTQTAVIKLDETE</sequence>
<evidence type="ECO:0000313" key="1">
    <source>
        <dbReference type="EMBL" id="QOX62198.1"/>
    </source>
</evidence>
<reference evidence="1" key="1">
    <citation type="submission" date="2019-08" db="EMBL/GenBank/DDBJ databases">
        <title>Genome sequence of Clostridiales bacterium MT110.</title>
        <authorList>
            <person name="Cao J."/>
        </authorList>
    </citation>
    <scope>NUCLEOTIDE SEQUENCE</scope>
    <source>
        <strain evidence="1">MT110</strain>
    </source>
</reference>
<dbReference type="Proteomes" id="UP000594014">
    <property type="component" value="Chromosome"/>
</dbReference>
<dbReference type="EMBL" id="CP042469">
    <property type="protein sequence ID" value="QOX62198.1"/>
    <property type="molecule type" value="Genomic_DNA"/>
</dbReference>
<gene>
    <name evidence="1" type="ORF">FRZ06_01940</name>
</gene>